<dbReference type="GO" id="GO:0005886">
    <property type="term" value="C:plasma membrane"/>
    <property type="evidence" value="ECO:0007669"/>
    <property type="project" value="TreeGrafter"/>
</dbReference>
<feature type="transmembrane region" description="Helical" evidence="7">
    <location>
        <begin position="39"/>
        <end position="61"/>
    </location>
</feature>
<dbReference type="InterPro" id="IPR005467">
    <property type="entry name" value="His_kinase_dom"/>
</dbReference>
<dbReference type="SUPFAM" id="SSF55874">
    <property type="entry name" value="ATPase domain of HSP90 chaperone/DNA topoisomerase II/histidine kinase"/>
    <property type="match status" value="1"/>
</dbReference>
<evidence type="ECO:0000256" key="1">
    <source>
        <dbReference type="ARBA" id="ARBA00000085"/>
    </source>
</evidence>
<dbReference type="Pfam" id="PF02518">
    <property type="entry name" value="HATPase_c"/>
    <property type="match status" value="1"/>
</dbReference>
<feature type="domain" description="Histidine kinase" evidence="8">
    <location>
        <begin position="127"/>
        <end position="347"/>
    </location>
</feature>
<dbReference type="CDD" id="cd00082">
    <property type="entry name" value="HisKA"/>
    <property type="match status" value="1"/>
</dbReference>
<protein>
    <recommendedName>
        <fullName evidence="2">histidine kinase</fullName>
        <ecNumber evidence="2">2.7.13.3</ecNumber>
    </recommendedName>
</protein>
<comment type="catalytic activity">
    <reaction evidence="1">
        <text>ATP + protein L-histidine = ADP + protein N-phospho-L-histidine.</text>
        <dbReference type="EC" id="2.7.13.3"/>
    </reaction>
</comment>
<evidence type="ECO:0000313" key="9">
    <source>
        <dbReference type="EMBL" id="SDX64387.1"/>
    </source>
</evidence>
<keyword evidence="7" id="KW-1133">Transmembrane helix</keyword>
<dbReference type="GO" id="GO:0000155">
    <property type="term" value="F:phosphorelay sensor kinase activity"/>
    <property type="evidence" value="ECO:0007669"/>
    <property type="project" value="InterPro"/>
</dbReference>
<dbReference type="Gene3D" id="1.10.287.130">
    <property type="match status" value="1"/>
</dbReference>
<evidence type="ECO:0000256" key="7">
    <source>
        <dbReference type="SAM" id="Phobius"/>
    </source>
</evidence>
<dbReference type="GO" id="GO:0016036">
    <property type="term" value="P:cellular response to phosphate starvation"/>
    <property type="evidence" value="ECO:0007669"/>
    <property type="project" value="TreeGrafter"/>
</dbReference>
<keyword evidence="10" id="KW-1185">Reference proteome</keyword>
<dbReference type="Pfam" id="PF00512">
    <property type="entry name" value="HisKA"/>
    <property type="match status" value="1"/>
</dbReference>
<evidence type="ECO:0000259" key="8">
    <source>
        <dbReference type="PROSITE" id="PS50109"/>
    </source>
</evidence>
<dbReference type="PANTHER" id="PTHR45453:SF1">
    <property type="entry name" value="PHOSPHATE REGULON SENSOR PROTEIN PHOR"/>
    <property type="match status" value="1"/>
</dbReference>
<proteinExistence type="predicted"/>
<dbReference type="SUPFAM" id="SSF47384">
    <property type="entry name" value="Homodimeric domain of signal transducing histidine kinase"/>
    <property type="match status" value="1"/>
</dbReference>
<keyword evidence="7" id="KW-0812">Transmembrane</keyword>
<gene>
    <name evidence="9" type="ORF">SAMN05444411_107120</name>
</gene>
<dbReference type="FunFam" id="3.30.565.10:FF:000006">
    <property type="entry name" value="Sensor histidine kinase WalK"/>
    <property type="match status" value="1"/>
</dbReference>
<evidence type="ECO:0000256" key="2">
    <source>
        <dbReference type="ARBA" id="ARBA00012438"/>
    </source>
</evidence>
<evidence type="ECO:0000256" key="3">
    <source>
        <dbReference type="ARBA" id="ARBA00022553"/>
    </source>
</evidence>
<dbReference type="PROSITE" id="PS50109">
    <property type="entry name" value="HIS_KIN"/>
    <property type="match status" value="1"/>
</dbReference>
<keyword evidence="3" id="KW-0597">Phosphoprotein</keyword>
<dbReference type="Gene3D" id="3.30.565.10">
    <property type="entry name" value="Histidine kinase-like ATPase, C-terminal domain"/>
    <property type="match status" value="1"/>
</dbReference>
<keyword evidence="4" id="KW-0808">Transferase</keyword>
<evidence type="ECO:0000313" key="10">
    <source>
        <dbReference type="Proteomes" id="UP000199595"/>
    </source>
</evidence>
<dbReference type="PRINTS" id="PR00344">
    <property type="entry name" value="BCTRLSENSOR"/>
</dbReference>
<sequence>MKIKKTYSFAFFSSLYITIFTSVTLISLAYFLFDIIPDFWYILLFLIIVFIFTFIVTQFRIEKFIYQRVKKIYDNVSLLDSADFQKTSITSDIATLSREVEKFAKDKQLQIKNLNKREGYRREFLGNISHELKTPLFTVQGYLLTLSDGAINDAKIRDKYIDRANKGVERLIAIVKDLDMISKLEAADLNINKEPFDIVKLVKGIYDLLEIKAKKRNVTLLLDKHYHYPIMVIGDEERYEQVLTNLIVNSIKYGVIGGTTMVSIESFEKNKMLVKVTDNGEGIKAEDQSRLFERFYRVDRSRSRDQGGSGLGLSIVKHIVEAHGEEIFVKSEHKKGSEFSFTIEKSENF</sequence>
<dbReference type="PANTHER" id="PTHR45453">
    <property type="entry name" value="PHOSPHATE REGULON SENSOR PROTEIN PHOR"/>
    <property type="match status" value="1"/>
</dbReference>
<dbReference type="SMART" id="SM00387">
    <property type="entry name" value="HATPase_c"/>
    <property type="match status" value="1"/>
</dbReference>
<dbReference type="STRING" id="762486.SAMN05444411_107120"/>
<evidence type="ECO:0000256" key="4">
    <source>
        <dbReference type="ARBA" id="ARBA00022679"/>
    </source>
</evidence>
<dbReference type="InterPro" id="IPR003594">
    <property type="entry name" value="HATPase_dom"/>
</dbReference>
<name>A0A1H3DDF3_9FLAO</name>
<dbReference type="SMART" id="SM00388">
    <property type="entry name" value="HisKA"/>
    <property type="match status" value="1"/>
</dbReference>
<evidence type="ECO:0000256" key="6">
    <source>
        <dbReference type="ARBA" id="ARBA00023012"/>
    </source>
</evidence>
<dbReference type="CDD" id="cd00075">
    <property type="entry name" value="HATPase"/>
    <property type="match status" value="1"/>
</dbReference>
<keyword evidence="7" id="KW-0472">Membrane</keyword>
<dbReference type="InterPro" id="IPR004358">
    <property type="entry name" value="Sig_transdc_His_kin-like_C"/>
</dbReference>
<dbReference type="OrthoDB" id="9813151at2"/>
<keyword evidence="6" id="KW-0902">Two-component regulatory system</keyword>
<dbReference type="RefSeq" id="WP_090124243.1">
    <property type="nucleotide sequence ID" value="NZ_FNNJ01000007.1"/>
</dbReference>
<dbReference type="InterPro" id="IPR036890">
    <property type="entry name" value="HATPase_C_sf"/>
</dbReference>
<feature type="transmembrane region" description="Helical" evidence="7">
    <location>
        <begin position="7"/>
        <end position="33"/>
    </location>
</feature>
<accession>A0A1H3DDF3</accession>
<dbReference type="GO" id="GO:0004721">
    <property type="term" value="F:phosphoprotein phosphatase activity"/>
    <property type="evidence" value="ECO:0007669"/>
    <property type="project" value="TreeGrafter"/>
</dbReference>
<reference evidence="9 10" key="1">
    <citation type="submission" date="2016-10" db="EMBL/GenBank/DDBJ databases">
        <authorList>
            <person name="de Groot N.N."/>
        </authorList>
    </citation>
    <scope>NUCLEOTIDE SEQUENCE [LARGE SCALE GENOMIC DNA]</scope>
    <source>
        <strain evidence="9 10">DSM 24956</strain>
    </source>
</reference>
<dbReference type="InterPro" id="IPR003661">
    <property type="entry name" value="HisK_dim/P_dom"/>
</dbReference>
<dbReference type="EMBL" id="FNNJ01000007">
    <property type="protein sequence ID" value="SDX64387.1"/>
    <property type="molecule type" value="Genomic_DNA"/>
</dbReference>
<dbReference type="EC" id="2.7.13.3" evidence="2"/>
<keyword evidence="5 9" id="KW-0418">Kinase</keyword>
<organism evidence="9 10">
    <name type="scientific">Lutibacter oricola</name>
    <dbReference type="NCBI Taxonomy" id="762486"/>
    <lineage>
        <taxon>Bacteria</taxon>
        <taxon>Pseudomonadati</taxon>
        <taxon>Bacteroidota</taxon>
        <taxon>Flavobacteriia</taxon>
        <taxon>Flavobacteriales</taxon>
        <taxon>Flavobacteriaceae</taxon>
        <taxon>Lutibacter</taxon>
    </lineage>
</organism>
<dbReference type="InterPro" id="IPR036097">
    <property type="entry name" value="HisK_dim/P_sf"/>
</dbReference>
<evidence type="ECO:0000256" key="5">
    <source>
        <dbReference type="ARBA" id="ARBA00022777"/>
    </source>
</evidence>
<dbReference type="AlphaFoldDB" id="A0A1H3DDF3"/>
<dbReference type="InterPro" id="IPR050351">
    <property type="entry name" value="BphY/WalK/GraS-like"/>
</dbReference>
<dbReference type="Proteomes" id="UP000199595">
    <property type="component" value="Unassembled WGS sequence"/>
</dbReference>